<feature type="transmembrane region" description="Helical" evidence="6">
    <location>
        <begin position="355"/>
        <end position="374"/>
    </location>
</feature>
<evidence type="ECO:0000313" key="8">
    <source>
        <dbReference type="Proteomes" id="UP000777438"/>
    </source>
</evidence>
<keyword evidence="3 6" id="KW-1133">Transmembrane helix</keyword>
<comment type="caution">
    <text evidence="7">The sequence shown here is derived from an EMBL/GenBank/DDBJ whole genome shotgun (WGS) entry which is preliminary data.</text>
</comment>
<evidence type="ECO:0000256" key="3">
    <source>
        <dbReference type="ARBA" id="ARBA00022989"/>
    </source>
</evidence>
<dbReference type="Proteomes" id="UP000777438">
    <property type="component" value="Unassembled WGS sequence"/>
</dbReference>
<feature type="transmembrane region" description="Helical" evidence="6">
    <location>
        <begin position="421"/>
        <end position="445"/>
    </location>
</feature>
<feature type="region of interest" description="Disordered" evidence="5">
    <location>
        <begin position="1"/>
        <end position="28"/>
    </location>
</feature>
<organism evidence="7 8">
    <name type="scientific">Thelonectria olida</name>
    <dbReference type="NCBI Taxonomy" id="1576542"/>
    <lineage>
        <taxon>Eukaryota</taxon>
        <taxon>Fungi</taxon>
        <taxon>Dikarya</taxon>
        <taxon>Ascomycota</taxon>
        <taxon>Pezizomycotina</taxon>
        <taxon>Sordariomycetes</taxon>
        <taxon>Hypocreomycetidae</taxon>
        <taxon>Hypocreales</taxon>
        <taxon>Nectriaceae</taxon>
        <taxon>Thelonectria</taxon>
    </lineage>
</organism>
<keyword evidence="4 6" id="KW-0472">Membrane</keyword>
<feature type="transmembrane region" description="Helical" evidence="6">
    <location>
        <begin position="289"/>
        <end position="310"/>
    </location>
</feature>
<feature type="transmembrane region" description="Helical" evidence="6">
    <location>
        <begin position="189"/>
        <end position="208"/>
    </location>
</feature>
<evidence type="ECO:0000256" key="4">
    <source>
        <dbReference type="ARBA" id="ARBA00023136"/>
    </source>
</evidence>
<accession>A0A9P8VYP2</accession>
<dbReference type="AlphaFoldDB" id="A0A9P8VYP2"/>
<evidence type="ECO:0000256" key="2">
    <source>
        <dbReference type="ARBA" id="ARBA00022692"/>
    </source>
</evidence>
<dbReference type="InterPro" id="IPR036259">
    <property type="entry name" value="MFS_trans_sf"/>
</dbReference>
<keyword evidence="2 6" id="KW-0812">Transmembrane</keyword>
<dbReference type="GO" id="GO:0005886">
    <property type="term" value="C:plasma membrane"/>
    <property type="evidence" value="ECO:0007669"/>
    <property type="project" value="TreeGrafter"/>
</dbReference>
<evidence type="ECO:0000313" key="7">
    <source>
        <dbReference type="EMBL" id="KAH6884450.1"/>
    </source>
</evidence>
<feature type="transmembrane region" description="Helical" evidence="6">
    <location>
        <begin position="111"/>
        <end position="137"/>
    </location>
</feature>
<dbReference type="PANTHER" id="PTHR23501">
    <property type="entry name" value="MAJOR FACILITATOR SUPERFAMILY"/>
    <property type="match status" value="1"/>
</dbReference>
<sequence length="455" mass="47983">MGREDLETVLNTADRNPPVNDEPTVGLAEPPEGLDDGKYLHGLPLALMVFCLMVGVFTIALDSTIIATAIPKITNDFDSLSDVAVAGLGAAGLFCGGMLILSQIVEMRRRPLFLGIITSINGVAMGAVSTLIFCFYYPASSGTAPNSGGSLRQKLGRLGFRSAIILIGTLVCLILALQWGGTVYPWSDSRVWGCFLGFCLLLALFGFVQFRKKDEALIPLRILSQRSVLMGCTFAAMIQGGMMTQAYHLPFYFQAVKGVNAQESGVDILPHGVTVSIATLISGTLITVLGYYVPFMWLGSALFVTGGGLLSTLSQSSSLAKWFGFEVLAGFGYGLTVQVPVFAAQVVLNAGDLPIGTTLVLLFQCLGGAIGLAISQNVFQNLLHHQLGKIEGVDVTAVIATGGVDLQLVVAGHLLDLVRNAFQSAVAKALLVSVGVGGAAFVASLGMEMRRIKAK</sequence>
<protein>
    <submittedName>
        <fullName evidence="7">Major facilitator superfamily domain-containing protein</fullName>
    </submittedName>
</protein>
<evidence type="ECO:0000256" key="5">
    <source>
        <dbReference type="SAM" id="MobiDB-lite"/>
    </source>
</evidence>
<keyword evidence="8" id="KW-1185">Reference proteome</keyword>
<dbReference type="GO" id="GO:0022857">
    <property type="term" value="F:transmembrane transporter activity"/>
    <property type="evidence" value="ECO:0007669"/>
    <property type="project" value="TreeGrafter"/>
</dbReference>
<evidence type="ECO:0000256" key="6">
    <source>
        <dbReference type="SAM" id="Phobius"/>
    </source>
</evidence>
<dbReference type="PANTHER" id="PTHR23501:SF198">
    <property type="entry name" value="AZOLE RESISTANCE PROTEIN 1-RELATED"/>
    <property type="match status" value="1"/>
</dbReference>
<dbReference type="OrthoDB" id="10021397at2759"/>
<feature type="transmembrane region" description="Helical" evidence="6">
    <location>
        <begin position="322"/>
        <end position="343"/>
    </location>
</feature>
<gene>
    <name evidence="7" type="ORF">B0T10DRAFT_517825</name>
</gene>
<name>A0A9P8VYP2_9HYPO</name>
<dbReference type="Gene3D" id="1.20.1250.20">
    <property type="entry name" value="MFS general substrate transporter like domains"/>
    <property type="match status" value="1"/>
</dbReference>
<feature type="transmembrane region" description="Helical" evidence="6">
    <location>
        <begin position="395"/>
        <end position="415"/>
    </location>
</feature>
<feature type="transmembrane region" description="Helical" evidence="6">
    <location>
        <begin position="83"/>
        <end position="105"/>
    </location>
</feature>
<feature type="transmembrane region" description="Helical" evidence="6">
    <location>
        <begin position="45"/>
        <end position="71"/>
    </location>
</feature>
<evidence type="ECO:0000256" key="1">
    <source>
        <dbReference type="ARBA" id="ARBA00004141"/>
    </source>
</evidence>
<proteinExistence type="predicted"/>
<dbReference type="SUPFAM" id="SSF103473">
    <property type="entry name" value="MFS general substrate transporter"/>
    <property type="match status" value="1"/>
</dbReference>
<feature type="transmembrane region" description="Helical" evidence="6">
    <location>
        <begin position="158"/>
        <end position="177"/>
    </location>
</feature>
<reference evidence="7 8" key="1">
    <citation type="journal article" date="2021" name="Nat. Commun.">
        <title>Genetic determinants of endophytism in the Arabidopsis root mycobiome.</title>
        <authorList>
            <person name="Mesny F."/>
            <person name="Miyauchi S."/>
            <person name="Thiergart T."/>
            <person name="Pickel B."/>
            <person name="Atanasova L."/>
            <person name="Karlsson M."/>
            <person name="Huettel B."/>
            <person name="Barry K.W."/>
            <person name="Haridas S."/>
            <person name="Chen C."/>
            <person name="Bauer D."/>
            <person name="Andreopoulos W."/>
            <person name="Pangilinan J."/>
            <person name="LaButti K."/>
            <person name="Riley R."/>
            <person name="Lipzen A."/>
            <person name="Clum A."/>
            <person name="Drula E."/>
            <person name="Henrissat B."/>
            <person name="Kohler A."/>
            <person name="Grigoriev I.V."/>
            <person name="Martin F.M."/>
            <person name="Hacquard S."/>
        </authorList>
    </citation>
    <scope>NUCLEOTIDE SEQUENCE [LARGE SCALE GENOMIC DNA]</scope>
    <source>
        <strain evidence="7 8">MPI-CAGE-CH-0241</strain>
    </source>
</reference>
<feature type="transmembrane region" description="Helical" evidence="6">
    <location>
        <begin position="228"/>
        <end position="247"/>
    </location>
</feature>
<dbReference type="EMBL" id="JAGPYM010000020">
    <property type="protein sequence ID" value="KAH6884450.1"/>
    <property type="molecule type" value="Genomic_DNA"/>
</dbReference>
<comment type="subcellular location">
    <subcellularLocation>
        <location evidence="1">Membrane</location>
        <topology evidence="1">Multi-pass membrane protein</topology>
    </subcellularLocation>
</comment>